<feature type="region of interest" description="Disordered" evidence="1">
    <location>
        <begin position="83"/>
        <end position="104"/>
    </location>
</feature>
<protein>
    <submittedName>
        <fullName evidence="2">Uncharacterized protein</fullName>
    </submittedName>
</protein>
<sequence length="104" mass="10832">MGTTENEDTAPPALAGATPQDQPIKTQKSGEGCCRFTFMDTISRVICCSTVELGLWAKKGGGSDLENALVCCANVEYDSDVEDNQEIKGGGGGGGVDTESVQIR</sequence>
<dbReference type="EMBL" id="AM423811">
    <property type="protein sequence ID" value="CAN66608.1"/>
    <property type="molecule type" value="Genomic_DNA"/>
</dbReference>
<feature type="compositionally biased region" description="Polar residues" evidence="1">
    <location>
        <begin position="19"/>
        <end position="29"/>
    </location>
</feature>
<feature type="region of interest" description="Disordered" evidence="1">
    <location>
        <begin position="1"/>
        <end position="29"/>
    </location>
</feature>
<dbReference type="AlphaFoldDB" id="A5ADJ4"/>
<name>A5ADJ4_VITVI</name>
<organism evidence="2">
    <name type="scientific">Vitis vinifera</name>
    <name type="common">Grape</name>
    <dbReference type="NCBI Taxonomy" id="29760"/>
    <lineage>
        <taxon>Eukaryota</taxon>
        <taxon>Viridiplantae</taxon>
        <taxon>Streptophyta</taxon>
        <taxon>Embryophyta</taxon>
        <taxon>Tracheophyta</taxon>
        <taxon>Spermatophyta</taxon>
        <taxon>Magnoliopsida</taxon>
        <taxon>eudicotyledons</taxon>
        <taxon>Gunneridae</taxon>
        <taxon>Pentapetalae</taxon>
        <taxon>rosids</taxon>
        <taxon>Vitales</taxon>
        <taxon>Vitaceae</taxon>
        <taxon>Viteae</taxon>
        <taxon>Vitis</taxon>
    </lineage>
</organism>
<evidence type="ECO:0000256" key="1">
    <source>
        <dbReference type="SAM" id="MobiDB-lite"/>
    </source>
</evidence>
<reference evidence="2" key="1">
    <citation type="journal article" date="2007" name="PLoS ONE">
        <title>The first genome sequence of an elite grapevine cultivar (Pinot noir Vitis vinifera L.): coping with a highly heterozygous genome.</title>
        <authorList>
            <person name="Velasco R."/>
            <person name="Zharkikh A."/>
            <person name="Troggio M."/>
            <person name="Cartwright D.A."/>
            <person name="Cestaro A."/>
            <person name="Pruss D."/>
            <person name="Pindo M."/>
            <person name="FitzGerald L.M."/>
            <person name="Vezzulli S."/>
            <person name="Reid J."/>
            <person name="Malacarne G."/>
            <person name="Iliev D."/>
            <person name="Coppola G."/>
            <person name="Wardell B."/>
            <person name="Micheletti D."/>
            <person name="Macalma T."/>
            <person name="Facci M."/>
            <person name="Mitchell J.T."/>
            <person name="Perazzolli M."/>
            <person name="Eldredge G."/>
            <person name="Gatto P."/>
            <person name="Oyzerski R."/>
            <person name="Moretto M."/>
            <person name="Gutin N."/>
            <person name="Stefanini M."/>
            <person name="Chen Y."/>
            <person name="Segala C."/>
            <person name="Davenport C."/>
            <person name="Dematte L."/>
            <person name="Mraz A."/>
            <person name="Battilana J."/>
            <person name="Stormo K."/>
            <person name="Costa F."/>
            <person name="Tao Q."/>
            <person name="Si-Ammour A."/>
            <person name="Harkins T."/>
            <person name="Lackey A."/>
            <person name="Perbost C."/>
            <person name="Taillon B."/>
            <person name="Stella A."/>
            <person name="Solovyev V."/>
            <person name="Fawcett J.A."/>
            <person name="Sterck L."/>
            <person name="Vandepoele K."/>
            <person name="Grando S.M."/>
            <person name="Toppo S."/>
            <person name="Moser C."/>
            <person name="Lanchbury J."/>
            <person name="Bogden R."/>
            <person name="Skolnick M."/>
            <person name="Sgaramella V."/>
            <person name="Bhatnagar S.K."/>
            <person name="Fontana P."/>
            <person name="Gutin A."/>
            <person name="Van de Peer Y."/>
            <person name="Salamini F."/>
            <person name="Viola R."/>
        </authorList>
    </citation>
    <scope>NUCLEOTIDE SEQUENCE</scope>
</reference>
<gene>
    <name evidence="2" type="ORF">VITISV_017555</name>
</gene>
<proteinExistence type="predicted"/>
<evidence type="ECO:0000313" key="2">
    <source>
        <dbReference type="EMBL" id="CAN66608.1"/>
    </source>
</evidence>
<accession>A5ADJ4</accession>